<proteinExistence type="inferred from homology"/>
<feature type="domain" description="Flagellar M-ring C-terminal" evidence="13">
    <location>
        <begin position="249"/>
        <end position="416"/>
    </location>
</feature>
<reference evidence="14 15" key="1">
    <citation type="submission" date="2023-07" db="EMBL/GenBank/DDBJ databases">
        <title>Genomic Encyclopedia of Type Strains, Phase IV (KMG-IV): sequencing the most valuable type-strain genomes for metagenomic binning, comparative biology and taxonomic classification.</title>
        <authorList>
            <person name="Goeker M."/>
        </authorList>
    </citation>
    <scope>NUCLEOTIDE SEQUENCE [LARGE SCALE GENOMIC DNA]</scope>
    <source>
        <strain evidence="14 15">DSM 3770</strain>
    </source>
</reference>
<evidence type="ECO:0000256" key="8">
    <source>
        <dbReference type="ARBA" id="ARBA00023143"/>
    </source>
</evidence>
<dbReference type="RefSeq" id="WP_237345328.1">
    <property type="nucleotide sequence ID" value="NZ_JABWGX010000009.1"/>
</dbReference>
<dbReference type="InterPro" id="IPR006182">
    <property type="entry name" value="FliF_N_dom"/>
</dbReference>
<evidence type="ECO:0000313" key="15">
    <source>
        <dbReference type="Proteomes" id="UP001241747"/>
    </source>
</evidence>
<keyword evidence="8 9" id="KW-0975">Bacterial flagellum</keyword>
<organism evidence="14 15">
    <name type="scientific">Xanthobacter agilis</name>
    <dbReference type="NCBI Taxonomy" id="47492"/>
    <lineage>
        <taxon>Bacteria</taxon>
        <taxon>Pseudomonadati</taxon>
        <taxon>Pseudomonadota</taxon>
        <taxon>Alphaproteobacteria</taxon>
        <taxon>Hyphomicrobiales</taxon>
        <taxon>Xanthobacteraceae</taxon>
        <taxon>Xanthobacter</taxon>
    </lineage>
</organism>
<keyword evidence="14" id="KW-0282">Flagellum</keyword>
<name>A0ABU0LHQ7_XANAG</name>
<dbReference type="NCBIfam" id="TIGR00206">
    <property type="entry name" value="fliF"/>
    <property type="match status" value="1"/>
</dbReference>
<dbReference type="EMBL" id="JAUSVY010000009">
    <property type="protein sequence ID" value="MDQ0506659.1"/>
    <property type="molecule type" value="Genomic_DNA"/>
</dbReference>
<evidence type="ECO:0000256" key="7">
    <source>
        <dbReference type="ARBA" id="ARBA00023136"/>
    </source>
</evidence>
<sequence length="565" mass="61124">MIGQKQLELLWQNLRDLGMRRLVALGLIGLTVVGTIAAGVYYLGQPEREPLYSNLTREDVNRIGGALKDAGIPFDVNADGTTVMVGHADTAKARMLLAVKGLPQSANTGYELFNDVRSFGLTSFMQEVTRVRALEGELARTIQTMKGIKAARVHIVLPDRAAFRRDQQQASASVVIRTENAEDASTAQAIRRLVASAVPGLKLEEVTVLNTEGAVLSASDDGANAATGRKAALQQQVNRETEEKIRRTLTPYLGLGNFEVSVSSRLDTDRVTTQETTFDPQSRVERSVRVVKELGESQNRTKQPTTTVQQNIPNNQTTSQPTTDANESSSRREELTNFEVSSRTVQTVRDAYVVKGLSIAVLVNRDRLAAPAGTTSSGSEVIPVEQQIYEVEQLVASAAGYDKDRGDKLKVAAVSFADGGHAMDPVPPLPWTELLLRQAGTMINALTFLAVAALLIWFGLRPAVRAVLSRPQDAIESEVADIETAMLTAPPIPGVEGPAGTPAIAGPPMAPALEGGGGEEAVNLIGDLTNRKNRSPQRRLEQIVEYDEDQAVAILRQWLHQEART</sequence>
<dbReference type="InterPro" id="IPR000067">
    <property type="entry name" value="FlgMring_FliF"/>
</dbReference>
<dbReference type="PANTHER" id="PTHR30046:SF0">
    <property type="entry name" value="FLAGELLAR M-RING PROTEIN"/>
    <property type="match status" value="1"/>
</dbReference>
<feature type="region of interest" description="Disordered" evidence="10">
    <location>
        <begin position="293"/>
        <end position="338"/>
    </location>
</feature>
<dbReference type="Pfam" id="PF01514">
    <property type="entry name" value="YscJ_FliF"/>
    <property type="match status" value="1"/>
</dbReference>
<dbReference type="InterPro" id="IPR013556">
    <property type="entry name" value="Flag_M-ring_C"/>
</dbReference>
<evidence type="ECO:0000256" key="4">
    <source>
        <dbReference type="ARBA" id="ARBA00022475"/>
    </source>
</evidence>
<gene>
    <name evidence="14" type="ORF">QOZ94_003473</name>
</gene>
<dbReference type="InterPro" id="IPR043427">
    <property type="entry name" value="YscJ/FliF"/>
</dbReference>
<evidence type="ECO:0000256" key="9">
    <source>
        <dbReference type="PIRNR" id="PIRNR004862"/>
    </source>
</evidence>
<feature type="transmembrane region" description="Helical" evidence="11">
    <location>
        <begin position="21"/>
        <end position="44"/>
    </location>
</feature>
<keyword evidence="5 11" id="KW-0812">Transmembrane</keyword>
<feature type="transmembrane region" description="Helical" evidence="11">
    <location>
        <begin position="442"/>
        <end position="460"/>
    </location>
</feature>
<evidence type="ECO:0000259" key="12">
    <source>
        <dbReference type="Pfam" id="PF01514"/>
    </source>
</evidence>
<accession>A0ABU0LHQ7</accession>
<keyword evidence="4" id="KW-1003">Cell membrane</keyword>
<feature type="domain" description="Flagellar M-ring N-terminal" evidence="12">
    <location>
        <begin position="44"/>
        <end position="217"/>
    </location>
</feature>
<dbReference type="PANTHER" id="PTHR30046">
    <property type="entry name" value="FLAGELLAR M-RING PROTEIN"/>
    <property type="match status" value="1"/>
</dbReference>
<evidence type="ECO:0000256" key="5">
    <source>
        <dbReference type="ARBA" id="ARBA00022692"/>
    </source>
</evidence>
<comment type="subcellular location">
    <subcellularLocation>
        <location evidence="1 9">Bacterial flagellum basal body</location>
    </subcellularLocation>
    <subcellularLocation>
        <location evidence="2">Cell membrane</location>
        <topology evidence="2">Multi-pass membrane protein</topology>
    </subcellularLocation>
</comment>
<feature type="compositionally biased region" description="Polar residues" evidence="10">
    <location>
        <begin position="296"/>
        <end position="328"/>
    </location>
</feature>
<dbReference type="PIRSF" id="PIRSF004862">
    <property type="entry name" value="FliF"/>
    <property type="match status" value="1"/>
</dbReference>
<dbReference type="Proteomes" id="UP001241747">
    <property type="component" value="Unassembled WGS sequence"/>
</dbReference>
<dbReference type="InterPro" id="IPR045851">
    <property type="entry name" value="AMP-bd_C_sf"/>
</dbReference>
<dbReference type="Pfam" id="PF08345">
    <property type="entry name" value="YscJ_FliF_C"/>
    <property type="match status" value="1"/>
</dbReference>
<keyword evidence="14" id="KW-0966">Cell projection</keyword>
<keyword evidence="14" id="KW-0969">Cilium</keyword>
<comment type="function">
    <text evidence="9">The M ring may be actively involved in energy transduction.</text>
</comment>
<evidence type="ECO:0000256" key="2">
    <source>
        <dbReference type="ARBA" id="ARBA00004651"/>
    </source>
</evidence>
<dbReference type="Gene3D" id="3.30.300.30">
    <property type="match status" value="1"/>
</dbReference>
<keyword evidence="7 11" id="KW-0472">Membrane</keyword>
<comment type="similarity">
    <text evidence="3 9">Belongs to the FliF family.</text>
</comment>
<dbReference type="Gene3D" id="3.30.70.1530">
    <property type="entry name" value="Hypothetical protein rpa1041"/>
    <property type="match status" value="1"/>
</dbReference>
<keyword evidence="6 11" id="KW-1133">Transmembrane helix</keyword>
<evidence type="ECO:0000256" key="6">
    <source>
        <dbReference type="ARBA" id="ARBA00022989"/>
    </source>
</evidence>
<evidence type="ECO:0000313" key="14">
    <source>
        <dbReference type="EMBL" id="MDQ0506659.1"/>
    </source>
</evidence>
<dbReference type="PRINTS" id="PR01009">
    <property type="entry name" value="FLGMRINGFLIF"/>
</dbReference>
<evidence type="ECO:0000256" key="1">
    <source>
        <dbReference type="ARBA" id="ARBA00004117"/>
    </source>
</evidence>
<comment type="caution">
    <text evidence="14">The sequence shown here is derived from an EMBL/GenBank/DDBJ whole genome shotgun (WGS) entry which is preliminary data.</text>
</comment>
<evidence type="ECO:0000256" key="10">
    <source>
        <dbReference type="SAM" id="MobiDB-lite"/>
    </source>
</evidence>
<evidence type="ECO:0000256" key="11">
    <source>
        <dbReference type="SAM" id="Phobius"/>
    </source>
</evidence>
<protein>
    <recommendedName>
        <fullName evidence="9">Flagellar M-ring protein</fullName>
    </recommendedName>
</protein>
<evidence type="ECO:0000259" key="13">
    <source>
        <dbReference type="Pfam" id="PF08345"/>
    </source>
</evidence>
<evidence type="ECO:0000256" key="3">
    <source>
        <dbReference type="ARBA" id="ARBA00007971"/>
    </source>
</evidence>
<keyword evidence="15" id="KW-1185">Reference proteome</keyword>